<organism evidence="1 2">
    <name type="scientific">Methylorubrum extorquens</name>
    <name type="common">Methylobacterium dichloromethanicum</name>
    <name type="synonym">Methylobacterium extorquens</name>
    <dbReference type="NCBI Taxonomy" id="408"/>
    <lineage>
        <taxon>Bacteria</taxon>
        <taxon>Pseudomonadati</taxon>
        <taxon>Pseudomonadota</taxon>
        <taxon>Alphaproteobacteria</taxon>
        <taxon>Hyphomicrobiales</taxon>
        <taxon>Methylobacteriaceae</taxon>
        <taxon>Methylorubrum</taxon>
    </lineage>
</organism>
<protein>
    <submittedName>
        <fullName evidence="1">Uncharacterized protein</fullName>
    </submittedName>
</protein>
<proteinExistence type="predicted"/>
<evidence type="ECO:0000313" key="1">
    <source>
        <dbReference type="EMBL" id="WHQ70092.1"/>
    </source>
</evidence>
<evidence type="ECO:0000313" key="2">
    <source>
        <dbReference type="Proteomes" id="UP001223720"/>
    </source>
</evidence>
<dbReference type="Gene3D" id="3.40.50.300">
    <property type="entry name" value="P-loop containing nucleotide triphosphate hydrolases"/>
    <property type="match status" value="1"/>
</dbReference>
<accession>A0AAX3WER7</accession>
<dbReference type="AlphaFoldDB" id="A0AAX3WER7"/>
<dbReference type="EMBL" id="CP073633">
    <property type="protein sequence ID" value="WHQ70092.1"/>
    <property type="molecule type" value="Genomic_DNA"/>
</dbReference>
<sequence>MILKIYSGAPGSGKTLSVLNDVAETPGRYVIAVPRKELAEEFASYLRERLEAMTRSAIVKTIHSGQPGYREGVVRRIKDALREQGA</sequence>
<dbReference type="InterPro" id="IPR027417">
    <property type="entry name" value="P-loop_NTPase"/>
</dbReference>
<name>A0AAX3WER7_METEX</name>
<dbReference type="SUPFAM" id="SSF52540">
    <property type="entry name" value="P-loop containing nucleoside triphosphate hydrolases"/>
    <property type="match status" value="1"/>
</dbReference>
<gene>
    <name evidence="1" type="ORF">KEC54_27945</name>
</gene>
<dbReference type="Proteomes" id="UP001223720">
    <property type="component" value="Chromosome"/>
</dbReference>
<dbReference type="RefSeq" id="WP_283535653.1">
    <property type="nucleotide sequence ID" value="NZ_CP073633.1"/>
</dbReference>
<reference evidence="1" key="1">
    <citation type="journal article" date="2022" name="Biotechnol. Bioprocess Eng.">
        <title>Pan-genome Analysis Reveals Comparative Genomic Features of Central Metabolic Pathways in Methylorubrum extorquens.</title>
        <authorList>
            <person name="Lee G.M."/>
            <person name="Scott-Nevros Z.K."/>
            <person name="Lee S.-M."/>
            <person name="Kim D."/>
        </authorList>
    </citation>
    <scope>NUCLEOTIDE SEQUENCE</scope>
    <source>
        <strain evidence="1">ATCC 55366</strain>
    </source>
</reference>